<dbReference type="InterPro" id="IPR010869">
    <property type="entry name" value="DUF1501"/>
</dbReference>
<accession>A0ABZ0RSN1</accession>
<dbReference type="PANTHER" id="PTHR43737:SF1">
    <property type="entry name" value="DUF1501 DOMAIN-CONTAINING PROTEIN"/>
    <property type="match status" value="1"/>
</dbReference>
<evidence type="ECO:0000313" key="2">
    <source>
        <dbReference type="Proteomes" id="UP001324993"/>
    </source>
</evidence>
<dbReference type="PANTHER" id="PTHR43737">
    <property type="entry name" value="BLL7424 PROTEIN"/>
    <property type="match status" value="1"/>
</dbReference>
<dbReference type="RefSeq" id="WP_319832841.1">
    <property type="nucleotide sequence ID" value="NZ_CP138858.1"/>
</dbReference>
<name>A0ABZ0RSN1_9BACT</name>
<dbReference type="Proteomes" id="UP001324993">
    <property type="component" value="Chromosome"/>
</dbReference>
<organism evidence="1 2">
    <name type="scientific">Coraliomargarita algicola</name>
    <dbReference type="NCBI Taxonomy" id="3092156"/>
    <lineage>
        <taxon>Bacteria</taxon>
        <taxon>Pseudomonadati</taxon>
        <taxon>Verrucomicrobiota</taxon>
        <taxon>Opitutia</taxon>
        <taxon>Puniceicoccales</taxon>
        <taxon>Coraliomargaritaceae</taxon>
        <taxon>Coraliomargarita</taxon>
    </lineage>
</organism>
<reference evidence="1 2" key="1">
    <citation type="submission" date="2023-11" db="EMBL/GenBank/DDBJ databases">
        <title>Coraliomargarita sp. nov., isolated from marine algae.</title>
        <authorList>
            <person name="Lee J.K."/>
            <person name="Baek J.H."/>
            <person name="Kim J.M."/>
            <person name="Choi D.G."/>
            <person name="Jeon C.O."/>
        </authorList>
    </citation>
    <scope>NUCLEOTIDE SEQUENCE [LARGE SCALE GENOMIC DNA]</scope>
    <source>
        <strain evidence="1 2">J2-16</strain>
    </source>
</reference>
<sequence>MKKSINSSSSISRRNFLGSCGKMTTISVLSSFLQLKLANSLMAALPTGSITDYKALVCVFLHGGNDSFNMLTPYLQPEYDLYQSVRSNLALDRESLLAIYDTENADRRWYGLNPLMPEVHSLYDSHHLAFISNVGTLVQPTTANDYVNDVGLPQGLFSHLEQQLAWQSSIPDSISQTGWIGRMSDIMNDSSTTGTETVSMNISTAGANLLQAGVQVGSVNVGSAGANTLGDYNNTPSVKQAIDKSLAQNYKNVIRNHYNHIRKETIEQANLIDDATSGISLATVFPNTSIGQQLKQAALSIAARDQLGVKRQTFFVSMPGYDSHAALLVSHSKLLPELSAALQAFDNAMLELGVHDNVTTYTASDFGRSLTSNGDGTDHGWGGIKW</sequence>
<dbReference type="Pfam" id="PF07394">
    <property type="entry name" value="DUF1501"/>
    <property type="match status" value="1"/>
</dbReference>
<protein>
    <submittedName>
        <fullName evidence="1">DUF1501 domain-containing protein</fullName>
    </submittedName>
</protein>
<evidence type="ECO:0000313" key="1">
    <source>
        <dbReference type="EMBL" id="WPJ95974.1"/>
    </source>
</evidence>
<gene>
    <name evidence="1" type="ORF">SH580_21390</name>
</gene>
<proteinExistence type="predicted"/>
<dbReference type="EMBL" id="CP138858">
    <property type="protein sequence ID" value="WPJ95974.1"/>
    <property type="molecule type" value="Genomic_DNA"/>
</dbReference>
<keyword evidence="2" id="KW-1185">Reference proteome</keyword>